<sequence length="110" mass="13174">MEKIRQITVSTPIEILWTNAAIKSFDKIIEYLEANWTPKEVKQLIEATTQFLSVLQSHPEMCRPSQKRKHVRIGILNKQTQLIYHYKPRKHQIVVLLFWAFKQNPDKLRY</sequence>
<dbReference type="AlphaFoldDB" id="A0A3E1NM12"/>
<accession>A0A3E1NM12</accession>
<keyword evidence="1" id="KW-1277">Toxin-antitoxin system</keyword>
<protein>
    <submittedName>
        <fullName evidence="2">Type II toxin-antitoxin system RelE/ParE family toxin</fullName>
    </submittedName>
</protein>
<proteinExistence type="predicted"/>
<evidence type="ECO:0000256" key="1">
    <source>
        <dbReference type="ARBA" id="ARBA00022649"/>
    </source>
</evidence>
<evidence type="ECO:0000313" key="3">
    <source>
        <dbReference type="Proteomes" id="UP000261284"/>
    </source>
</evidence>
<name>A0A3E1NM12_9BACT</name>
<keyword evidence="3" id="KW-1185">Reference proteome</keyword>
<organism evidence="2 3">
    <name type="scientific">Deminuibacter soli</name>
    <dbReference type="NCBI Taxonomy" id="2291815"/>
    <lineage>
        <taxon>Bacteria</taxon>
        <taxon>Pseudomonadati</taxon>
        <taxon>Bacteroidota</taxon>
        <taxon>Chitinophagia</taxon>
        <taxon>Chitinophagales</taxon>
        <taxon>Chitinophagaceae</taxon>
        <taxon>Deminuibacter</taxon>
    </lineage>
</organism>
<evidence type="ECO:0000313" key="2">
    <source>
        <dbReference type="EMBL" id="RFM28953.1"/>
    </source>
</evidence>
<dbReference type="Proteomes" id="UP000261284">
    <property type="component" value="Unassembled WGS sequence"/>
</dbReference>
<reference evidence="2 3" key="1">
    <citation type="submission" date="2018-08" db="EMBL/GenBank/DDBJ databases">
        <title>Chitinophagaceae sp. K23C18032701, a novel bacterium isolated from forest soil.</title>
        <authorList>
            <person name="Wang C."/>
        </authorList>
    </citation>
    <scope>NUCLEOTIDE SEQUENCE [LARGE SCALE GENOMIC DNA]</scope>
    <source>
        <strain evidence="2 3">K23C18032701</strain>
    </source>
</reference>
<comment type="caution">
    <text evidence="2">The sequence shown here is derived from an EMBL/GenBank/DDBJ whole genome shotgun (WGS) entry which is preliminary data.</text>
</comment>
<gene>
    <name evidence="2" type="ORF">DXN05_09315</name>
</gene>
<dbReference type="InterPro" id="IPR007712">
    <property type="entry name" value="RelE/ParE_toxin"/>
</dbReference>
<dbReference type="Pfam" id="PF05016">
    <property type="entry name" value="ParE_toxin"/>
    <property type="match status" value="1"/>
</dbReference>
<dbReference type="EMBL" id="QTJU01000002">
    <property type="protein sequence ID" value="RFM28953.1"/>
    <property type="molecule type" value="Genomic_DNA"/>
</dbReference>
<dbReference type="InterPro" id="IPR035093">
    <property type="entry name" value="RelE/ParE_toxin_dom_sf"/>
</dbReference>
<dbReference type="Gene3D" id="3.30.2310.20">
    <property type="entry name" value="RelE-like"/>
    <property type="match status" value="1"/>
</dbReference>